<accession>A0ABR2JQ25</accession>
<organism evidence="7 8">
    <name type="scientific">Tritrichomonas musculus</name>
    <dbReference type="NCBI Taxonomy" id="1915356"/>
    <lineage>
        <taxon>Eukaryota</taxon>
        <taxon>Metamonada</taxon>
        <taxon>Parabasalia</taxon>
        <taxon>Tritrichomonadida</taxon>
        <taxon>Tritrichomonadidae</taxon>
        <taxon>Tritrichomonas</taxon>
    </lineage>
</organism>
<dbReference type="InterPro" id="IPR000719">
    <property type="entry name" value="Prot_kinase_dom"/>
</dbReference>
<evidence type="ECO:0000256" key="4">
    <source>
        <dbReference type="ARBA" id="ARBA00022777"/>
    </source>
</evidence>
<dbReference type="Gene3D" id="1.10.510.10">
    <property type="entry name" value="Transferase(Phosphotransferase) domain 1"/>
    <property type="match status" value="1"/>
</dbReference>
<dbReference type="InterPro" id="IPR011009">
    <property type="entry name" value="Kinase-like_dom_sf"/>
</dbReference>
<dbReference type="PANTHER" id="PTHR24351">
    <property type="entry name" value="RIBOSOMAL PROTEIN S6 KINASE"/>
    <property type="match status" value="1"/>
</dbReference>
<keyword evidence="3" id="KW-0547">Nucleotide-binding</keyword>
<evidence type="ECO:0000256" key="5">
    <source>
        <dbReference type="ARBA" id="ARBA00022840"/>
    </source>
</evidence>
<evidence type="ECO:0000313" key="7">
    <source>
        <dbReference type="EMBL" id="KAK8880987.1"/>
    </source>
</evidence>
<dbReference type="PROSITE" id="PS50011">
    <property type="entry name" value="PROTEIN_KINASE_DOM"/>
    <property type="match status" value="1"/>
</dbReference>
<keyword evidence="2" id="KW-0808">Transferase</keyword>
<evidence type="ECO:0000256" key="3">
    <source>
        <dbReference type="ARBA" id="ARBA00022741"/>
    </source>
</evidence>
<dbReference type="SUPFAM" id="SSF56112">
    <property type="entry name" value="Protein kinase-like (PK-like)"/>
    <property type="match status" value="1"/>
</dbReference>
<dbReference type="Gene3D" id="1.25.40.10">
    <property type="entry name" value="Tetratricopeptide repeat domain"/>
    <property type="match status" value="1"/>
</dbReference>
<sequence>MTKKIPAFENKDQKLFLANLSKRIVNQIIMCIIKKSQIRTQERYNKSKKNFQKIDFSFGIQNFIKIKNFGGSTSLYFNTNDQLLYVLKYFDVCDDESIRQFEHELNFYEAINNKNPFLPKFYGTIRTKALNYIIIEYIEGQMLSSYINNPENINDKQDLFRNILEIIISIEFIHLKDFILRDLKPDNIIIDSNKHSILIDFDRSRQDEEVITGNLGNPSYAALELLNKNEFSKKSDIFSLGKIIHSILSKFEKCSNNFEYDKLVDIYQKCIKELPEERPNIETIVDDIFLSNPIHESNNEIVTIIDQLFIYRVQLIENLLKLSDEYLETKLKSIFFIDKNVNLSIHYLTLLSEKVGVSFAQSFLGSIYFNGKSNIPQDIEKGLHYLILSADQKNSMALYILGQAYFEGRNVTQDIQKSLYYLTLSAEDNFSYANYFLGFIYYIDNTT</sequence>
<dbReference type="GO" id="GO:0016301">
    <property type="term" value="F:kinase activity"/>
    <property type="evidence" value="ECO:0007669"/>
    <property type="project" value="UniProtKB-KW"/>
</dbReference>
<dbReference type="Proteomes" id="UP001470230">
    <property type="component" value="Unassembled WGS sequence"/>
</dbReference>
<dbReference type="InterPro" id="IPR006597">
    <property type="entry name" value="Sel1-like"/>
</dbReference>
<dbReference type="SMART" id="SM00671">
    <property type="entry name" value="SEL1"/>
    <property type="match status" value="2"/>
</dbReference>
<evidence type="ECO:0000313" key="8">
    <source>
        <dbReference type="Proteomes" id="UP001470230"/>
    </source>
</evidence>
<keyword evidence="8" id="KW-1185">Reference proteome</keyword>
<dbReference type="Pfam" id="PF00069">
    <property type="entry name" value="Pkinase"/>
    <property type="match status" value="1"/>
</dbReference>
<feature type="domain" description="Protein kinase" evidence="6">
    <location>
        <begin position="58"/>
        <end position="290"/>
    </location>
</feature>
<proteinExistence type="predicted"/>
<protein>
    <submittedName>
        <fullName evidence="7">cAMP-dependent protein kinase catalytic subunit</fullName>
    </submittedName>
</protein>
<gene>
    <name evidence="7" type="ORF">M9Y10_003695</name>
</gene>
<evidence type="ECO:0000256" key="2">
    <source>
        <dbReference type="ARBA" id="ARBA00022679"/>
    </source>
</evidence>
<dbReference type="SUPFAM" id="SSF81901">
    <property type="entry name" value="HCP-like"/>
    <property type="match status" value="1"/>
</dbReference>
<keyword evidence="5" id="KW-0067">ATP-binding</keyword>
<comment type="caution">
    <text evidence="7">The sequence shown here is derived from an EMBL/GenBank/DDBJ whole genome shotgun (WGS) entry which is preliminary data.</text>
</comment>
<evidence type="ECO:0000259" key="6">
    <source>
        <dbReference type="PROSITE" id="PS50011"/>
    </source>
</evidence>
<dbReference type="SMART" id="SM00220">
    <property type="entry name" value="S_TKc"/>
    <property type="match status" value="1"/>
</dbReference>
<dbReference type="CDD" id="cd00180">
    <property type="entry name" value="PKc"/>
    <property type="match status" value="1"/>
</dbReference>
<name>A0ABR2JQ25_9EUKA</name>
<dbReference type="EMBL" id="JAPFFF010000010">
    <property type="protein sequence ID" value="KAK8880987.1"/>
    <property type="molecule type" value="Genomic_DNA"/>
</dbReference>
<keyword evidence="4 7" id="KW-0418">Kinase</keyword>
<dbReference type="Pfam" id="PF08238">
    <property type="entry name" value="Sel1"/>
    <property type="match status" value="2"/>
</dbReference>
<dbReference type="InterPro" id="IPR011990">
    <property type="entry name" value="TPR-like_helical_dom_sf"/>
</dbReference>
<keyword evidence="1" id="KW-0723">Serine/threonine-protein kinase</keyword>
<reference evidence="7 8" key="1">
    <citation type="submission" date="2024-04" db="EMBL/GenBank/DDBJ databases">
        <title>Tritrichomonas musculus Genome.</title>
        <authorList>
            <person name="Alves-Ferreira E."/>
            <person name="Grigg M."/>
            <person name="Lorenzi H."/>
            <person name="Galac M."/>
        </authorList>
    </citation>
    <scope>NUCLEOTIDE SEQUENCE [LARGE SCALE GENOMIC DNA]</scope>
    <source>
        <strain evidence="7 8">EAF2021</strain>
    </source>
</reference>
<evidence type="ECO:0000256" key="1">
    <source>
        <dbReference type="ARBA" id="ARBA00022527"/>
    </source>
</evidence>